<dbReference type="InterPro" id="IPR006015">
    <property type="entry name" value="Universal_stress_UspA"/>
</dbReference>
<organism evidence="2 3">
    <name type="scientific">Boothiomyces macroporosus</name>
    <dbReference type="NCBI Taxonomy" id="261099"/>
    <lineage>
        <taxon>Eukaryota</taxon>
        <taxon>Fungi</taxon>
        <taxon>Fungi incertae sedis</taxon>
        <taxon>Chytridiomycota</taxon>
        <taxon>Chytridiomycota incertae sedis</taxon>
        <taxon>Chytridiomycetes</taxon>
        <taxon>Rhizophydiales</taxon>
        <taxon>Terramycetaceae</taxon>
        <taxon>Boothiomyces</taxon>
    </lineage>
</organism>
<evidence type="ECO:0000313" key="2">
    <source>
        <dbReference type="EMBL" id="KAJ3255776.1"/>
    </source>
</evidence>
<dbReference type="PRINTS" id="PR01438">
    <property type="entry name" value="UNVRSLSTRESS"/>
</dbReference>
<feature type="domain" description="UspA" evidence="1">
    <location>
        <begin position="19"/>
        <end position="172"/>
    </location>
</feature>
<dbReference type="SUPFAM" id="SSF52402">
    <property type="entry name" value="Adenine nucleotide alpha hydrolases-like"/>
    <property type="match status" value="1"/>
</dbReference>
<dbReference type="InterPro" id="IPR014729">
    <property type="entry name" value="Rossmann-like_a/b/a_fold"/>
</dbReference>
<gene>
    <name evidence="2" type="primary">USP1</name>
    <name evidence="2" type="ORF">HK103_006034</name>
</gene>
<dbReference type="AlphaFoldDB" id="A0AAD5UE92"/>
<accession>A0AAD5UE92</accession>
<proteinExistence type="predicted"/>
<dbReference type="PANTHER" id="PTHR31964">
    <property type="entry name" value="ADENINE NUCLEOTIDE ALPHA HYDROLASES-LIKE SUPERFAMILY PROTEIN"/>
    <property type="match status" value="1"/>
</dbReference>
<dbReference type="Pfam" id="PF00582">
    <property type="entry name" value="Usp"/>
    <property type="match status" value="1"/>
</dbReference>
<dbReference type="Proteomes" id="UP001210925">
    <property type="component" value="Unassembled WGS sequence"/>
</dbReference>
<dbReference type="EMBL" id="JADGKB010000060">
    <property type="protein sequence ID" value="KAJ3255776.1"/>
    <property type="molecule type" value="Genomic_DNA"/>
</dbReference>
<evidence type="ECO:0000259" key="1">
    <source>
        <dbReference type="Pfam" id="PF00582"/>
    </source>
</evidence>
<comment type="caution">
    <text evidence="2">The sequence shown here is derived from an EMBL/GenBank/DDBJ whole genome shotgun (WGS) entry which is preliminary data.</text>
</comment>
<protein>
    <submittedName>
        <fullName evidence="2">Universal stress protein</fullName>
    </submittedName>
</protein>
<keyword evidence="3" id="KW-1185">Reference proteome</keyword>
<dbReference type="PANTHER" id="PTHR31964:SF113">
    <property type="entry name" value="USPA DOMAIN-CONTAINING PROTEIN"/>
    <property type="match status" value="1"/>
</dbReference>
<sequence length="177" mass="19358">MPTYEELVIGTAENFTGKRTLLLPVDVSETAYRAVVWASEHLVNPDTDNVVLVNCREVVYPLVNLLVGNSEYRQGMKAASQDDIVTFEKESKQLSHAVLARCSKVLQDKKVHVKGISIVGDPRHGLTDYIAEHKPDLVVLASQGKSALKAAYLGSVSNYLLHHSKSAVTIIPHSLVA</sequence>
<reference evidence="2" key="1">
    <citation type="submission" date="2020-05" db="EMBL/GenBank/DDBJ databases">
        <title>Phylogenomic resolution of chytrid fungi.</title>
        <authorList>
            <person name="Stajich J.E."/>
            <person name="Amses K."/>
            <person name="Simmons R."/>
            <person name="Seto K."/>
            <person name="Myers J."/>
            <person name="Bonds A."/>
            <person name="Quandt C.A."/>
            <person name="Barry K."/>
            <person name="Liu P."/>
            <person name="Grigoriev I."/>
            <person name="Longcore J.E."/>
            <person name="James T.Y."/>
        </authorList>
    </citation>
    <scope>NUCLEOTIDE SEQUENCE</scope>
    <source>
        <strain evidence="2">PLAUS21</strain>
    </source>
</reference>
<name>A0AAD5UE92_9FUNG</name>
<dbReference type="CDD" id="cd23659">
    <property type="entry name" value="USP_At3g01520-like"/>
    <property type="match status" value="1"/>
</dbReference>
<dbReference type="InterPro" id="IPR006016">
    <property type="entry name" value="UspA"/>
</dbReference>
<evidence type="ECO:0000313" key="3">
    <source>
        <dbReference type="Proteomes" id="UP001210925"/>
    </source>
</evidence>
<dbReference type="Gene3D" id="3.40.50.620">
    <property type="entry name" value="HUPs"/>
    <property type="match status" value="1"/>
</dbReference>